<organism evidence="2 3">
    <name type="scientific">Serendipita indica (strain DSM 11827)</name>
    <name type="common">Root endophyte fungus</name>
    <name type="synonym">Piriformospora indica</name>
    <dbReference type="NCBI Taxonomy" id="1109443"/>
    <lineage>
        <taxon>Eukaryota</taxon>
        <taxon>Fungi</taxon>
        <taxon>Dikarya</taxon>
        <taxon>Basidiomycota</taxon>
        <taxon>Agaricomycotina</taxon>
        <taxon>Agaricomycetes</taxon>
        <taxon>Sebacinales</taxon>
        <taxon>Serendipitaceae</taxon>
        <taxon>Serendipita</taxon>
    </lineage>
</organism>
<gene>
    <name evidence="2" type="ORF">PIIN_09345</name>
</gene>
<proteinExistence type="predicted"/>
<feature type="transmembrane region" description="Helical" evidence="1">
    <location>
        <begin position="126"/>
        <end position="153"/>
    </location>
</feature>
<reference evidence="2 3" key="1">
    <citation type="journal article" date="2011" name="PLoS Pathog.">
        <title>Endophytic Life Strategies Decoded by Genome and Transcriptome Analyses of the Mutualistic Root Symbiont Piriformospora indica.</title>
        <authorList>
            <person name="Zuccaro A."/>
            <person name="Lahrmann U."/>
            <person name="Guldener U."/>
            <person name="Langen G."/>
            <person name="Pfiffi S."/>
            <person name="Biedenkopf D."/>
            <person name="Wong P."/>
            <person name="Samans B."/>
            <person name="Grimm C."/>
            <person name="Basiewicz M."/>
            <person name="Murat C."/>
            <person name="Martin F."/>
            <person name="Kogel K.H."/>
        </authorList>
    </citation>
    <scope>NUCLEOTIDE SEQUENCE [LARGE SCALE GENOMIC DNA]</scope>
    <source>
        <strain evidence="2 3">DSM 11827</strain>
    </source>
</reference>
<keyword evidence="1" id="KW-0472">Membrane</keyword>
<sequence>MTPIAAFLTTIYHVVLFVLSYKRMGPPPIPITTTILDQNNTNGSRTSVYRPGSPINSGRLGIRSNLPQTVEEQRYHGQTIEPYPPFLINVANCTISCLLAVFWTSFPWIPAFVGFIGWEGWSESKSFLPLSIAEATLGYLETLVMWAIFGLCVHHRKQHLKRNEFIRMDG</sequence>
<feature type="transmembrane region" description="Helical" evidence="1">
    <location>
        <begin position="86"/>
        <end position="106"/>
    </location>
</feature>
<keyword evidence="1" id="KW-0812">Transmembrane</keyword>
<keyword evidence="1" id="KW-1133">Transmembrane helix</keyword>
<protein>
    <submittedName>
        <fullName evidence="2">Uncharacterized protein</fullName>
    </submittedName>
</protein>
<dbReference type="OrthoDB" id="3132732at2759"/>
<evidence type="ECO:0000256" key="1">
    <source>
        <dbReference type="SAM" id="Phobius"/>
    </source>
</evidence>
<evidence type="ECO:0000313" key="3">
    <source>
        <dbReference type="Proteomes" id="UP000007148"/>
    </source>
</evidence>
<dbReference type="AlphaFoldDB" id="G4TVL8"/>
<comment type="caution">
    <text evidence="2">The sequence shown here is derived from an EMBL/GenBank/DDBJ whole genome shotgun (WGS) entry which is preliminary data.</text>
</comment>
<name>G4TVL8_SERID</name>
<dbReference type="Proteomes" id="UP000007148">
    <property type="component" value="Unassembled WGS sequence"/>
</dbReference>
<dbReference type="EMBL" id="CAFZ01000437">
    <property type="protein sequence ID" value="CCA75361.1"/>
    <property type="molecule type" value="Genomic_DNA"/>
</dbReference>
<feature type="transmembrane region" description="Helical" evidence="1">
    <location>
        <begin position="6"/>
        <end position="21"/>
    </location>
</feature>
<evidence type="ECO:0000313" key="2">
    <source>
        <dbReference type="EMBL" id="CCA75361.1"/>
    </source>
</evidence>
<dbReference type="HOGENOM" id="CLU_1571256_0_0_1"/>
<dbReference type="InParanoid" id="G4TVL8"/>
<keyword evidence="3" id="KW-1185">Reference proteome</keyword>
<accession>G4TVL8</accession>